<evidence type="ECO:0000313" key="2">
    <source>
        <dbReference type="Proteomes" id="UP000214618"/>
    </source>
</evidence>
<organism evidence="1 2">
    <name type="scientific">Peribacillus simplex NBRC 15720 = DSM 1321</name>
    <dbReference type="NCBI Taxonomy" id="1349754"/>
    <lineage>
        <taxon>Bacteria</taxon>
        <taxon>Bacillati</taxon>
        <taxon>Bacillota</taxon>
        <taxon>Bacilli</taxon>
        <taxon>Bacillales</taxon>
        <taxon>Bacillaceae</taxon>
        <taxon>Peribacillus</taxon>
    </lineage>
</organism>
<protein>
    <submittedName>
        <fullName evidence="1">Uncharacterized protein</fullName>
    </submittedName>
</protein>
<dbReference type="AlphaFoldDB" id="A0A223EHZ1"/>
<name>A0A223EHZ1_9BACI</name>
<sequence>MRYFFYFSIFLLITKQSIIDLLFFYSLQPDDGSGKVPVNRKEMRGTYNTSESFRLFHPQKLVGSPCRQKGAEINIQIVQTIKKM</sequence>
<dbReference type="Proteomes" id="UP000214618">
    <property type="component" value="Chromosome"/>
</dbReference>
<reference evidence="1 2" key="1">
    <citation type="submission" date="2016-10" db="EMBL/GenBank/DDBJ databases">
        <title>The whole genome sequencing and assembly of Bacillus simplex DSM 1321 strain.</title>
        <authorList>
            <person name="Park M.-K."/>
            <person name="Lee Y.-J."/>
            <person name="Yi H."/>
            <person name="Bahn Y.-S."/>
            <person name="Kim J.F."/>
            <person name="Lee D.-W."/>
        </authorList>
    </citation>
    <scope>NUCLEOTIDE SEQUENCE [LARGE SCALE GENOMIC DNA]</scope>
    <source>
        <strain evidence="1 2">DSM 1321</strain>
    </source>
</reference>
<dbReference type="EMBL" id="CP017704">
    <property type="protein sequence ID" value="ASS94871.1"/>
    <property type="molecule type" value="Genomic_DNA"/>
</dbReference>
<gene>
    <name evidence="1" type="ORF">BS1321_13645</name>
</gene>
<evidence type="ECO:0000313" key="1">
    <source>
        <dbReference type="EMBL" id="ASS94871.1"/>
    </source>
</evidence>
<proteinExistence type="predicted"/>
<accession>A0A223EHZ1</accession>